<dbReference type="EMBL" id="JAACJJ010000014">
    <property type="protein sequence ID" value="KAF5326911.1"/>
    <property type="molecule type" value="Genomic_DNA"/>
</dbReference>
<dbReference type="AlphaFoldDB" id="A0A8H5BPZ5"/>
<protein>
    <submittedName>
        <fullName evidence="1">Uncharacterized protein</fullName>
    </submittedName>
</protein>
<name>A0A8H5BPZ5_9AGAR</name>
<organism evidence="1 2">
    <name type="scientific">Psilocybe cf. subviscida</name>
    <dbReference type="NCBI Taxonomy" id="2480587"/>
    <lineage>
        <taxon>Eukaryota</taxon>
        <taxon>Fungi</taxon>
        <taxon>Dikarya</taxon>
        <taxon>Basidiomycota</taxon>
        <taxon>Agaricomycotina</taxon>
        <taxon>Agaricomycetes</taxon>
        <taxon>Agaricomycetidae</taxon>
        <taxon>Agaricales</taxon>
        <taxon>Agaricineae</taxon>
        <taxon>Strophariaceae</taxon>
        <taxon>Psilocybe</taxon>
    </lineage>
</organism>
<comment type="caution">
    <text evidence="1">The sequence shown here is derived from an EMBL/GenBank/DDBJ whole genome shotgun (WGS) entry which is preliminary data.</text>
</comment>
<sequence>MTRDALRIRISIAMGKDSVRIYDGARHLCIPSIFLIEATKVLSSASGIDGNVNKLEMRAPSEHVAGNISWVVGVPGHLGLGDKVDEYEHAQGCHVREHGLELEELQLSALYY</sequence>
<keyword evidence="2" id="KW-1185">Reference proteome</keyword>
<dbReference type="Proteomes" id="UP000567179">
    <property type="component" value="Unassembled WGS sequence"/>
</dbReference>
<accession>A0A8H5BPZ5</accession>
<proteinExistence type="predicted"/>
<evidence type="ECO:0000313" key="1">
    <source>
        <dbReference type="EMBL" id="KAF5326911.1"/>
    </source>
</evidence>
<evidence type="ECO:0000313" key="2">
    <source>
        <dbReference type="Proteomes" id="UP000567179"/>
    </source>
</evidence>
<reference evidence="1 2" key="1">
    <citation type="journal article" date="2020" name="ISME J.">
        <title>Uncovering the hidden diversity of litter-decomposition mechanisms in mushroom-forming fungi.</title>
        <authorList>
            <person name="Floudas D."/>
            <person name="Bentzer J."/>
            <person name="Ahren D."/>
            <person name="Johansson T."/>
            <person name="Persson P."/>
            <person name="Tunlid A."/>
        </authorList>
    </citation>
    <scope>NUCLEOTIDE SEQUENCE [LARGE SCALE GENOMIC DNA]</scope>
    <source>
        <strain evidence="1 2">CBS 101986</strain>
    </source>
</reference>
<gene>
    <name evidence="1" type="ORF">D9619_004609</name>
</gene>